<accession>A0A6P1VZ23</accession>
<sequence length="224" mass="24803">MSDKLKELNDGGYNNILLMVLALVGVYLLISGFGKSKQQTYLDTAGTDLNTQQAQALRDAMNRSGVKLLMSVDGTDVDLIMQTAQQIRDYSKVSDSYRVLYSSELTTDLQSELSRTDLQNFWNIVYKTTPTSNPATNPTANVGRKVTANQTVNIRVDKAPYGTVRQAQKGELLGTYTSERVLPDIPNKGDTNLFVKYDQPVTVPFVGTLYSVPYWVLKSAVNLS</sequence>
<evidence type="ECO:0000256" key="1">
    <source>
        <dbReference type="SAM" id="Phobius"/>
    </source>
</evidence>
<keyword evidence="1" id="KW-1133">Transmembrane helix</keyword>
<keyword evidence="3" id="KW-1185">Reference proteome</keyword>
<protein>
    <submittedName>
        <fullName evidence="2">Uncharacterized protein</fullName>
    </submittedName>
</protein>
<dbReference type="Proteomes" id="UP000464577">
    <property type="component" value="Chromosome"/>
</dbReference>
<keyword evidence="1" id="KW-0472">Membrane</keyword>
<organism evidence="2 3">
    <name type="scientific">Spirosoma endbachense</name>
    <dbReference type="NCBI Taxonomy" id="2666025"/>
    <lineage>
        <taxon>Bacteria</taxon>
        <taxon>Pseudomonadati</taxon>
        <taxon>Bacteroidota</taxon>
        <taxon>Cytophagia</taxon>
        <taxon>Cytophagales</taxon>
        <taxon>Cytophagaceae</taxon>
        <taxon>Spirosoma</taxon>
    </lineage>
</organism>
<reference evidence="2 3" key="1">
    <citation type="submission" date="2019-11" db="EMBL/GenBank/DDBJ databases">
        <title>Spirosoma endbachense sp. nov., isolated from a natural salt meadow.</title>
        <authorList>
            <person name="Rojas J."/>
            <person name="Ambika Manirajan B."/>
            <person name="Ratering S."/>
            <person name="Suarez C."/>
            <person name="Geissler-Plaum R."/>
            <person name="Schnell S."/>
        </authorList>
    </citation>
    <scope>NUCLEOTIDE SEQUENCE [LARGE SCALE GENOMIC DNA]</scope>
    <source>
        <strain evidence="2 3">I-24</strain>
    </source>
</reference>
<dbReference type="RefSeq" id="WP_162387979.1">
    <property type="nucleotide sequence ID" value="NZ_CP045997.1"/>
</dbReference>
<gene>
    <name evidence="2" type="ORF">GJR95_22290</name>
</gene>
<dbReference type="KEGG" id="senf:GJR95_22290"/>
<keyword evidence="1" id="KW-0812">Transmembrane</keyword>
<feature type="transmembrane region" description="Helical" evidence="1">
    <location>
        <begin position="12"/>
        <end position="30"/>
    </location>
</feature>
<proteinExistence type="predicted"/>
<evidence type="ECO:0000313" key="2">
    <source>
        <dbReference type="EMBL" id="QHV97568.1"/>
    </source>
</evidence>
<dbReference type="EMBL" id="CP045997">
    <property type="protein sequence ID" value="QHV97568.1"/>
    <property type="molecule type" value="Genomic_DNA"/>
</dbReference>
<name>A0A6P1VZ23_9BACT</name>
<dbReference type="AlphaFoldDB" id="A0A6P1VZ23"/>
<evidence type="ECO:0000313" key="3">
    <source>
        <dbReference type="Proteomes" id="UP000464577"/>
    </source>
</evidence>